<evidence type="ECO:0000313" key="7">
    <source>
        <dbReference type="Proteomes" id="UP000054018"/>
    </source>
</evidence>
<dbReference type="SUPFAM" id="SSF49764">
    <property type="entry name" value="HSP20-like chaperones"/>
    <property type="match status" value="1"/>
</dbReference>
<dbReference type="Pfam" id="PF00011">
    <property type="entry name" value="HSP20"/>
    <property type="match status" value="1"/>
</dbReference>
<dbReference type="STRING" id="765257.A0A0C9YUG4"/>
<dbReference type="Proteomes" id="UP000054018">
    <property type="component" value="Unassembled WGS sequence"/>
</dbReference>
<reference evidence="7" key="2">
    <citation type="submission" date="2015-01" db="EMBL/GenBank/DDBJ databases">
        <title>Evolutionary Origins and Diversification of the Mycorrhizal Mutualists.</title>
        <authorList>
            <consortium name="DOE Joint Genome Institute"/>
            <consortium name="Mycorrhizal Genomics Consortium"/>
            <person name="Kohler A."/>
            <person name="Kuo A."/>
            <person name="Nagy L.G."/>
            <person name="Floudas D."/>
            <person name="Copeland A."/>
            <person name="Barry K.W."/>
            <person name="Cichocki N."/>
            <person name="Veneault-Fourrey C."/>
            <person name="LaButti K."/>
            <person name="Lindquist E.A."/>
            <person name="Lipzen A."/>
            <person name="Lundell T."/>
            <person name="Morin E."/>
            <person name="Murat C."/>
            <person name="Riley R."/>
            <person name="Ohm R."/>
            <person name="Sun H."/>
            <person name="Tunlid A."/>
            <person name="Henrissat B."/>
            <person name="Grigoriev I.V."/>
            <person name="Hibbett D.S."/>
            <person name="Martin F."/>
        </authorList>
    </citation>
    <scope>NUCLEOTIDE SEQUENCE [LARGE SCALE GENOMIC DNA]</scope>
    <source>
        <strain evidence="7">441</strain>
    </source>
</reference>
<gene>
    <name evidence="6" type="ORF">PISMIDRAFT_684942</name>
</gene>
<dbReference type="HOGENOM" id="CLU_046737_8_11_1"/>
<name>A0A0C9YUG4_9AGAM</name>
<organism evidence="6 7">
    <name type="scientific">Pisolithus microcarpus 441</name>
    <dbReference type="NCBI Taxonomy" id="765257"/>
    <lineage>
        <taxon>Eukaryota</taxon>
        <taxon>Fungi</taxon>
        <taxon>Dikarya</taxon>
        <taxon>Basidiomycota</taxon>
        <taxon>Agaricomycotina</taxon>
        <taxon>Agaricomycetes</taxon>
        <taxon>Agaricomycetidae</taxon>
        <taxon>Boletales</taxon>
        <taxon>Sclerodermatineae</taxon>
        <taxon>Pisolithaceae</taxon>
        <taxon>Pisolithus</taxon>
    </lineage>
</organism>
<comment type="similarity">
    <text evidence="2 3">Belongs to the small heat shock protein (HSP20) family.</text>
</comment>
<dbReference type="InterPro" id="IPR031107">
    <property type="entry name" value="Small_HSP"/>
</dbReference>
<evidence type="ECO:0000313" key="6">
    <source>
        <dbReference type="EMBL" id="KIK17714.1"/>
    </source>
</evidence>
<dbReference type="EMBL" id="KN833821">
    <property type="protein sequence ID" value="KIK17714.1"/>
    <property type="molecule type" value="Genomic_DNA"/>
</dbReference>
<evidence type="ECO:0000259" key="4">
    <source>
        <dbReference type="PROSITE" id="PS01031"/>
    </source>
</evidence>
<proteinExistence type="inferred from homology"/>
<sequence length="105" mass="11940">MDIHENKQTNKVTMLFELPGMKSKDVVIDVQQNRLTVSGEFTRSASLDESGYILRERRMGKFFRTLQISAGVKPEEVTAEMVDGLLIITHPKVSAEQHTHRITIN</sequence>
<feature type="domain" description="CS" evidence="5">
    <location>
        <begin position="1"/>
        <end position="103"/>
    </location>
</feature>
<dbReference type="OrthoDB" id="1431247at2759"/>
<evidence type="ECO:0008006" key="8">
    <source>
        <dbReference type="Google" id="ProtNLM"/>
    </source>
</evidence>
<dbReference type="PROSITE" id="PS01031">
    <property type="entry name" value="SHSP"/>
    <property type="match status" value="1"/>
</dbReference>
<evidence type="ECO:0000256" key="1">
    <source>
        <dbReference type="ARBA" id="ARBA00023016"/>
    </source>
</evidence>
<dbReference type="CDD" id="cd06464">
    <property type="entry name" value="ACD_sHsps-like"/>
    <property type="match status" value="1"/>
</dbReference>
<evidence type="ECO:0000256" key="2">
    <source>
        <dbReference type="PROSITE-ProRule" id="PRU00285"/>
    </source>
</evidence>
<evidence type="ECO:0000259" key="5">
    <source>
        <dbReference type="PROSITE" id="PS51203"/>
    </source>
</evidence>
<evidence type="ECO:0000256" key="3">
    <source>
        <dbReference type="RuleBase" id="RU003616"/>
    </source>
</evidence>
<keyword evidence="7" id="KW-1185">Reference proteome</keyword>
<reference evidence="6 7" key="1">
    <citation type="submission" date="2014-04" db="EMBL/GenBank/DDBJ databases">
        <authorList>
            <consortium name="DOE Joint Genome Institute"/>
            <person name="Kuo A."/>
            <person name="Kohler A."/>
            <person name="Costa M.D."/>
            <person name="Nagy L.G."/>
            <person name="Floudas D."/>
            <person name="Copeland A."/>
            <person name="Barry K.W."/>
            <person name="Cichocki N."/>
            <person name="Veneault-Fourrey C."/>
            <person name="LaButti K."/>
            <person name="Lindquist E.A."/>
            <person name="Lipzen A."/>
            <person name="Lundell T."/>
            <person name="Morin E."/>
            <person name="Murat C."/>
            <person name="Sun H."/>
            <person name="Tunlid A."/>
            <person name="Henrissat B."/>
            <person name="Grigoriev I.V."/>
            <person name="Hibbett D.S."/>
            <person name="Martin F."/>
            <person name="Nordberg H.P."/>
            <person name="Cantor M.N."/>
            <person name="Hua S.X."/>
        </authorList>
    </citation>
    <scope>NUCLEOTIDE SEQUENCE [LARGE SCALE GENOMIC DNA]</scope>
    <source>
        <strain evidence="6 7">441</strain>
    </source>
</reference>
<feature type="domain" description="SHSP" evidence="4">
    <location>
        <begin position="1"/>
        <end position="105"/>
    </location>
</feature>
<accession>A0A0C9YUG4</accession>
<dbReference type="InterPro" id="IPR008978">
    <property type="entry name" value="HSP20-like_chaperone"/>
</dbReference>
<dbReference type="InterPro" id="IPR007052">
    <property type="entry name" value="CS_dom"/>
</dbReference>
<dbReference type="InterPro" id="IPR002068">
    <property type="entry name" value="A-crystallin/Hsp20_dom"/>
</dbReference>
<dbReference type="PROSITE" id="PS51203">
    <property type="entry name" value="CS"/>
    <property type="match status" value="1"/>
</dbReference>
<dbReference type="Gene3D" id="2.60.40.790">
    <property type="match status" value="1"/>
</dbReference>
<keyword evidence="1" id="KW-0346">Stress response</keyword>
<protein>
    <recommendedName>
        <fullName evidence="8">SHSP domain-containing protein</fullName>
    </recommendedName>
</protein>
<dbReference type="AlphaFoldDB" id="A0A0C9YUG4"/>
<dbReference type="PANTHER" id="PTHR11527">
    <property type="entry name" value="HEAT-SHOCK PROTEIN 20 FAMILY MEMBER"/>
    <property type="match status" value="1"/>
</dbReference>